<comment type="caution">
    <text evidence="2">The sequence shown here is derived from an EMBL/GenBank/DDBJ whole genome shotgun (WGS) entry which is preliminary data.</text>
</comment>
<dbReference type="EMBL" id="JAUDFV010000027">
    <property type="protein sequence ID" value="KAL2737583.1"/>
    <property type="molecule type" value="Genomic_DNA"/>
</dbReference>
<keyword evidence="3" id="KW-1185">Reference proteome</keyword>
<organism evidence="2 3">
    <name type="scientific">Vespula squamosa</name>
    <name type="common">Southern yellow jacket</name>
    <name type="synonym">Wasp</name>
    <dbReference type="NCBI Taxonomy" id="30214"/>
    <lineage>
        <taxon>Eukaryota</taxon>
        <taxon>Metazoa</taxon>
        <taxon>Ecdysozoa</taxon>
        <taxon>Arthropoda</taxon>
        <taxon>Hexapoda</taxon>
        <taxon>Insecta</taxon>
        <taxon>Pterygota</taxon>
        <taxon>Neoptera</taxon>
        <taxon>Endopterygota</taxon>
        <taxon>Hymenoptera</taxon>
        <taxon>Apocrita</taxon>
        <taxon>Aculeata</taxon>
        <taxon>Vespoidea</taxon>
        <taxon>Vespidae</taxon>
        <taxon>Vespinae</taxon>
        <taxon>Vespula</taxon>
    </lineage>
</organism>
<evidence type="ECO:0000313" key="3">
    <source>
        <dbReference type="Proteomes" id="UP001607302"/>
    </source>
</evidence>
<keyword evidence="1" id="KW-0472">Membrane</keyword>
<sequence length="127" mass="14531">MKQRKGYIPKRPPQIVRKKPSRMVLSHILILPCLLFFISTLLCFEFSIVTFLVGLDIHIVKKRSSLSFADFASLGNSLLLLRIVPSNVVRFVNNFVASNALVKKLSVVTRLQHRKIIAHQQSDSYRN</sequence>
<protein>
    <submittedName>
        <fullName evidence="2">Uncharacterized protein</fullName>
    </submittedName>
</protein>
<dbReference type="Proteomes" id="UP001607302">
    <property type="component" value="Unassembled WGS sequence"/>
</dbReference>
<accession>A0ABD2BZC9</accession>
<keyword evidence="1" id="KW-0812">Transmembrane</keyword>
<gene>
    <name evidence="2" type="ORF">V1478_001669</name>
</gene>
<name>A0ABD2BZC9_VESSQ</name>
<feature type="transmembrane region" description="Helical" evidence="1">
    <location>
        <begin position="28"/>
        <end position="53"/>
    </location>
</feature>
<evidence type="ECO:0000256" key="1">
    <source>
        <dbReference type="SAM" id="Phobius"/>
    </source>
</evidence>
<keyword evidence="1" id="KW-1133">Transmembrane helix</keyword>
<reference evidence="2 3" key="1">
    <citation type="journal article" date="2024" name="Ann. Entomol. Soc. Am.">
        <title>Genomic analyses of the southern and eastern yellowjacket wasps (Hymenoptera: Vespidae) reveal evolutionary signatures of social life.</title>
        <authorList>
            <person name="Catto M.A."/>
            <person name="Caine P.B."/>
            <person name="Orr S.E."/>
            <person name="Hunt B.G."/>
            <person name="Goodisman M.A.D."/>
        </authorList>
    </citation>
    <scope>NUCLEOTIDE SEQUENCE [LARGE SCALE GENOMIC DNA]</scope>
    <source>
        <strain evidence="2">233</strain>
        <tissue evidence="2">Head and thorax</tissue>
    </source>
</reference>
<proteinExistence type="predicted"/>
<evidence type="ECO:0000313" key="2">
    <source>
        <dbReference type="EMBL" id="KAL2737583.1"/>
    </source>
</evidence>
<dbReference type="AlphaFoldDB" id="A0ABD2BZC9"/>